<keyword evidence="2" id="KW-1185">Reference proteome</keyword>
<accession>A0ACB9CYA8</accession>
<gene>
    <name evidence="1" type="ORF">L2E82_29605</name>
</gene>
<evidence type="ECO:0000313" key="2">
    <source>
        <dbReference type="Proteomes" id="UP001055811"/>
    </source>
</evidence>
<dbReference type="Proteomes" id="UP001055811">
    <property type="component" value="Linkage Group LG05"/>
</dbReference>
<proteinExistence type="predicted"/>
<protein>
    <submittedName>
        <fullName evidence="1">Uncharacterized protein</fullName>
    </submittedName>
</protein>
<organism evidence="1 2">
    <name type="scientific">Cichorium intybus</name>
    <name type="common">Chicory</name>
    <dbReference type="NCBI Taxonomy" id="13427"/>
    <lineage>
        <taxon>Eukaryota</taxon>
        <taxon>Viridiplantae</taxon>
        <taxon>Streptophyta</taxon>
        <taxon>Embryophyta</taxon>
        <taxon>Tracheophyta</taxon>
        <taxon>Spermatophyta</taxon>
        <taxon>Magnoliopsida</taxon>
        <taxon>eudicotyledons</taxon>
        <taxon>Gunneridae</taxon>
        <taxon>Pentapetalae</taxon>
        <taxon>asterids</taxon>
        <taxon>campanulids</taxon>
        <taxon>Asterales</taxon>
        <taxon>Asteraceae</taxon>
        <taxon>Cichorioideae</taxon>
        <taxon>Cichorieae</taxon>
        <taxon>Cichoriinae</taxon>
        <taxon>Cichorium</taxon>
    </lineage>
</organism>
<comment type="caution">
    <text evidence="1">The sequence shown here is derived from an EMBL/GenBank/DDBJ whole genome shotgun (WGS) entry which is preliminary data.</text>
</comment>
<evidence type="ECO:0000313" key="1">
    <source>
        <dbReference type="EMBL" id="KAI3739206.1"/>
    </source>
</evidence>
<name>A0ACB9CYA8_CICIN</name>
<reference evidence="2" key="1">
    <citation type="journal article" date="2022" name="Mol. Ecol. Resour.">
        <title>The genomes of chicory, endive, great burdock and yacon provide insights into Asteraceae palaeo-polyploidization history and plant inulin production.</title>
        <authorList>
            <person name="Fan W."/>
            <person name="Wang S."/>
            <person name="Wang H."/>
            <person name="Wang A."/>
            <person name="Jiang F."/>
            <person name="Liu H."/>
            <person name="Zhao H."/>
            <person name="Xu D."/>
            <person name="Zhang Y."/>
        </authorList>
    </citation>
    <scope>NUCLEOTIDE SEQUENCE [LARGE SCALE GENOMIC DNA]</scope>
    <source>
        <strain evidence="2">cv. Punajuju</strain>
    </source>
</reference>
<reference evidence="1 2" key="2">
    <citation type="journal article" date="2022" name="Mol. Ecol. Resour.">
        <title>The genomes of chicory, endive, great burdock and yacon provide insights into Asteraceae paleo-polyploidization history and plant inulin production.</title>
        <authorList>
            <person name="Fan W."/>
            <person name="Wang S."/>
            <person name="Wang H."/>
            <person name="Wang A."/>
            <person name="Jiang F."/>
            <person name="Liu H."/>
            <person name="Zhao H."/>
            <person name="Xu D."/>
            <person name="Zhang Y."/>
        </authorList>
    </citation>
    <scope>NUCLEOTIDE SEQUENCE [LARGE SCALE GENOMIC DNA]</scope>
    <source>
        <strain evidence="2">cv. Punajuju</strain>
        <tissue evidence="1">Leaves</tissue>
    </source>
</reference>
<sequence length="1184" mass="134135">MVVPSTDQLVDMFNEMGCAPLLEKISTFKKNQLPDLLRYYFSIFLRCLSGRTSGLDSASISFQSLLYGIYYEVKLGCASILWADFCLHINHSLKGTDISNARFWAIVVHAHYQQVGYVPDPSLPEMNFTPIAIPTLDDVPVTFYAQIPQAMLSKVPMEWDEVNTYINTLVMPYPARDITQEETQVAPAKAQAKMKLNRKATGGPSDPKKMEKKRKASEQTTPKRKQPKRPPSPPPTTRPPTPLHTATPPPPPTTAQHTTSIHTTSSDVPPPPPPTTAPQMSAIPFSGIDFSFPEFDLPQSCLRQNPTSAAFFEALHMGPLVAEGPSDEELSDEAFCMCTRKVEQVCPLQFDPEIERTARKIRARRHSNIMSFSNISCSPEHVAQELSGEATRMSFIPPVSEFRFGSTSASGGAVSAPVPIPSCTPPSIPPVSQPQSTNPFTSAMSWGAPTRGGTPQPPQQQYQYPEVEEIYDEENEGWVPLAPQQLWDRGQGPPRREQQHQPLQGQQGYNDPQCYGNPIRPLYFAQPRGQSVASHFQPWEYDDSSPIYIPDGVEHYVEIRPQLIGILTQFRGYKTDDPYNHLYEFISIANANTTRNTNRDTFRLRLFPFTLTDKAKYWFTSLPSNSITRWDQLKVKFLQEFYLVCKTTKVRREIQTFQQQPGEAFHEAFDRLKELLRSCPHHEVPKWQLVKLFFEGVSETHQAMINASSSGTFMWQEPEDAWRFLDQLSLGLKVSGTMKDNTVYVANIEAESKWKMEIQKELSVVSKKFNEMLARFQQEKGAYVLHGQVICNTCRGIGHNHNECSMTHEEISQVHGYGRFHNAPRPFRSNQQREVRQQPMRQQQVQRPPPAGGMKIGIQEIFGMLVKLQEVEKSNSEAILKVGELVIKMEEDRPQEKAQASKVQVNEVITLRSGKKVDNKVTAPPVDEDSNVEIIFDEKEKLEKEEKKGKEEQAKNKKQTSTWEKGEPSRTVPFPTALEKPEKRPYRKKGPQAEDMWELFSQIKVNIPLVKLIKEVPAYTKFLKDMCIHKKHIVSHLPKMISLPENVSSILMDAFPPKMKDPGVPLISVDLGDMHIKRVLLYLGASVNILPGQLFDKHEFGTMRSTDVILQLADKSTKIPRGMLVDVIIKTKINIFNANAKGSSMEEEECYQVDIIDKIVHQYTPEVLQSEAMKIQEEGSVEDD</sequence>
<dbReference type="EMBL" id="CM042013">
    <property type="protein sequence ID" value="KAI3739206.1"/>
    <property type="molecule type" value="Genomic_DNA"/>
</dbReference>